<evidence type="ECO:0000313" key="1">
    <source>
        <dbReference type="EMBL" id="GGG21507.1"/>
    </source>
</evidence>
<comment type="caution">
    <text evidence="1">The sequence shown here is derived from an EMBL/GenBank/DDBJ whole genome shotgun (WGS) entry which is preliminary data.</text>
</comment>
<evidence type="ECO:0008006" key="3">
    <source>
        <dbReference type="Google" id="ProtNLM"/>
    </source>
</evidence>
<organism evidence="1 2">
    <name type="scientific">Pontibacter amylolyticus</name>
    <dbReference type="NCBI Taxonomy" id="1424080"/>
    <lineage>
        <taxon>Bacteria</taxon>
        <taxon>Pseudomonadati</taxon>
        <taxon>Bacteroidota</taxon>
        <taxon>Cytophagia</taxon>
        <taxon>Cytophagales</taxon>
        <taxon>Hymenobacteraceae</taxon>
        <taxon>Pontibacter</taxon>
    </lineage>
</organism>
<sequence length="161" mass="17467">MIKLFYPLLALALLTECQPEEVHEVASSRQESSRQEEGDLKFGQEALLQQYGQVTMYGEGVPRRLIVALKNIQDSRCPTDVDCVTAGNATVALRASNSQGANENITLCIGDCGTDGTRETHTLAAEVGGVNYNFTLKNVKPYPGQAHEGEVQKAALVVEKK</sequence>
<gene>
    <name evidence="1" type="ORF">GCM10011323_26790</name>
</gene>
<reference evidence="2" key="1">
    <citation type="journal article" date="2019" name="Int. J. Syst. Evol. Microbiol.">
        <title>The Global Catalogue of Microorganisms (GCM) 10K type strain sequencing project: providing services to taxonomists for standard genome sequencing and annotation.</title>
        <authorList>
            <consortium name="The Broad Institute Genomics Platform"/>
            <consortium name="The Broad Institute Genome Sequencing Center for Infectious Disease"/>
            <person name="Wu L."/>
            <person name="Ma J."/>
        </authorList>
    </citation>
    <scope>NUCLEOTIDE SEQUENCE [LARGE SCALE GENOMIC DNA]</scope>
    <source>
        <strain evidence="2">CGMCC 1.12749</strain>
    </source>
</reference>
<accession>A0ABQ1W998</accession>
<protein>
    <recommendedName>
        <fullName evidence="3">Lipoprotein</fullName>
    </recommendedName>
</protein>
<keyword evidence="2" id="KW-1185">Reference proteome</keyword>
<evidence type="ECO:0000313" key="2">
    <source>
        <dbReference type="Proteomes" id="UP000634043"/>
    </source>
</evidence>
<dbReference type="RefSeq" id="WP_188502029.1">
    <property type="nucleotide sequence ID" value="NZ_BMFP01000005.1"/>
</dbReference>
<dbReference type="Proteomes" id="UP000634043">
    <property type="component" value="Unassembled WGS sequence"/>
</dbReference>
<name>A0ABQ1W998_9BACT</name>
<dbReference type="EMBL" id="BMFP01000005">
    <property type="protein sequence ID" value="GGG21507.1"/>
    <property type="molecule type" value="Genomic_DNA"/>
</dbReference>
<proteinExistence type="predicted"/>